<dbReference type="PANTHER" id="PTHR33083:SF81">
    <property type="entry name" value="OS05G0518800 PROTEIN"/>
    <property type="match status" value="1"/>
</dbReference>
<dbReference type="EMBL" id="JAAALK010000284">
    <property type="protein sequence ID" value="KAG8067992.1"/>
    <property type="molecule type" value="Genomic_DNA"/>
</dbReference>
<reference evidence="3" key="2">
    <citation type="submission" date="2021-02" db="EMBL/GenBank/DDBJ databases">
        <authorList>
            <person name="Kimball J.A."/>
            <person name="Haas M.W."/>
            <person name="Macchietto M."/>
            <person name="Kono T."/>
            <person name="Duquette J."/>
            <person name="Shao M."/>
        </authorList>
    </citation>
    <scope>NUCLEOTIDE SEQUENCE</scope>
    <source>
        <tissue evidence="3">Fresh leaf tissue</tissue>
    </source>
</reference>
<evidence type="ECO:0000256" key="1">
    <source>
        <dbReference type="ARBA" id="ARBA00034773"/>
    </source>
</evidence>
<reference evidence="3" key="1">
    <citation type="journal article" date="2021" name="bioRxiv">
        <title>Whole Genome Assembly and Annotation of Northern Wild Rice, Zizania palustris L., Supports a Whole Genome Duplication in the Zizania Genus.</title>
        <authorList>
            <person name="Haas M."/>
            <person name="Kono T."/>
            <person name="Macchietto M."/>
            <person name="Millas R."/>
            <person name="McGilp L."/>
            <person name="Shao M."/>
            <person name="Duquette J."/>
            <person name="Hirsch C.N."/>
            <person name="Kimball J."/>
        </authorList>
    </citation>
    <scope>NUCLEOTIDE SEQUENCE</scope>
    <source>
        <tissue evidence="3">Fresh leaf tissue</tissue>
    </source>
</reference>
<dbReference type="Pfam" id="PF04520">
    <property type="entry name" value="Senescence_reg"/>
    <property type="match status" value="1"/>
</dbReference>
<comment type="caution">
    <text evidence="3">The sequence shown here is derived from an EMBL/GenBank/DDBJ whole genome shotgun (WGS) entry which is preliminary data.</text>
</comment>
<evidence type="ECO:0000256" key="2">
    <source>
        <dbReference type="SAM" id="MobiDB-lite"/>
    </source>
</evidence>
<sequence>MEELQEADVLWPETPPPSRGLPALVLRDAAATVFSRGSFGEPVSSPSWSTSTALTCGRCGRCDGSVSGDASTFAGVDEGVHQAEEFQEADVLWPDDVDAGTANDQQPDVDDVGEFWWLCRDFGDAGSHMETEQEEETAAAARGREVDHDSRSGRLSSPRTREANGGVQEADVLWPDHHHHASRDGGGHGRQQQQQQQQHREGGSSSSSAPVGIPVMRTPTAQRDEASSWAARRHGCTAPAAAFVPPHEVAAARAQRCSEERAAFSVCVGHGRTLKGRDLRSVRTAVLRMTGFLET</sequence>
<name>A0A8J5SGA3_ZIZPA</name>
<gene>
    <name evidence="3" type="ORF">GUJ93_ZPchr0005g14267</name>
</gene>
<dbReference type="GO" id="GO:0010150">
    <property type="term" value="P:leaf senescence"/>
    <property type="evidence" value="ECO:0007669"/>
    <property type="project" value="UniProtKB-ARBA"/>
</dbReference>
<proteinExistence type="inferred from homology"/>
<dbReference type="InterPro" id="IPR007608">
    <property type="entry name" value="Senescence_reg_S40"/>
</dbReference>
<organism evidence="3 4">
    <name type="scientific">Zizania palustris</name>
    <name type="common">Northern wild rice</name>
    <dbReference type="NCBI Taxonomy" id="103762"/>
    <lineage>
        <taxon>Eukaryota</taxon>
        <taxon>Viridiplantae</taxon>
        <taxon>Streptophyta</taxon>
        <taxon>Embryophyta</taxon>
        <taxon>Tracheophyta</taxon>
        <taxon>Spermatophyta</taxon>
        <taxon>Magnoliopsida</taxon>
        <taxon>Liliopsida</taxon>
        <taxon>Poales</taxon>
        <taxon>Poaceae</taxon>
        <taxon>BOP clade</taxon>
        <taxon>Oryzoideae</taxon>
        <taxon>Oryzeae</taxon>
        <taxon>Zizaniinae</taxon>
        <taxon>Zizania</taxon>
    </lineage>
</organism>
<feature type="compositionally biased region" description="Low complexity" evidence="2">
    <location>
        <begin position="190"/>
        <end position="208"/>
    </location>
</feature>
<dbReference type="Proteomes" id="UP000729402">
    <property type="component" value="Unassembled WGS sequence"/>
</dbReference>
<dbReference type="AlphaFoldDB" id="A0A8J5SGA3"/>
<keyword evidence="4" id="KW-1185">Reference proteome</keyword>
<dbReference type="OrthoDB" id="672058at2759"/>
<evidence type="ECO:0000313" key="3">
    <source>
        <dbReference type="EMBL" id="KAG8067992.1"/>
    </source>
</evidence>
<accession>A0A8J5SGA3</accession>
<evidence type="ECO:0000313" key="4">
    <source>
        <dbReference type="Proteomes" id="UP000729402"/>
    </source>
</evidence>
<protein>
    <submittedName>
        <fullName evidence="3">Uncharacterized protein</fullName>
    </submittedName>
</protein>
<feature type="compositionally biased region" description="Basic and acidic residues" evidence="2">
    <location>
        <begin position="142"/>
        <end position="152"/>
    </location>
</feature>
<dbReference type="PANTHER" id="PTHR33083">
    <property type="entry name" value="EXPRESSED PROTEIN"/>
    <property type="match status" value="1"/>
</dbReference>
<comment type="similarity">
    <text evidence="1">Belongs to the senescence regulator S40 family.</text>
</comment>
<feature type="region of interest" description="Disordered" evidence="2">
    <location>
        <begin position="127"/>
        <end position="214"/>
    </location>
</feature>